<evidence type="ECO:0000313" key="1">
    <source>
        <dbReference type="EMBL" id="ALU64433.1"/>
    </source>
</evidence>
<sequence length="97" mass="10109">MAFAEVDRLGRHHDPDAVRWKDHVGNAQARATAPIRAADAPSSKRIVTEPTTISGRLAFLIGGSETGGSTITAANSTASTGAGRTSLPCRAIVRQVE</sequence>
<reference evidence="1" key="1">
    <citation type="submission" date="2015-10" db="EMBL/GenBank/DDBJ databases">
        <title>Comparative analysis of sym-gene organization in Rhizobium leguminosarum bv. viciae strains, isolated from different host plants and demonstrating clear differences in symbiotic specificity.</title>
        <authorList>
            <person name="Chirak E.R."/>
            <person name="Kimeklis A.K."/>
            <person name="Andronov E.E."/>
        </authorList>
    </citation>
    <scope>NUCLEOTIDE SEQUENCE</scope>
    <source>
        <strain evidence="1">Vaf12</strain>
    </source>
</reference>
<proteinExistence type="predicted"/>
<protein>
    <submittedName>
        <fullName evidence="1">Putative IS66 family transposase, OrfB</fullName>
    </submittedName>
</protein>
<name>A0A0U3K530_RHILV</name>
<dbReference type="AlphaFoldDB" id="A0A0U3K530"/>
<accession>A0A0U3K530</accession>
<organism evidence="1">
    <name type="scientific">Rhizobium leguminosarum bv. viciae</name>
    <dbReference type="NCBI Taxonomy" id="387"/>
    <lineage>
        <taxon>Bacteria</taxon>
        <taxon>Pseudomonadati</taxon>
        <taxon>Pseudomonadota</taxon>
        <taxon>Alphaproteobacteria</taxon>
        <taxon>Hyphomicrobiales</taxon>
        <taxon>Rhizobiaceae</taxon>
        <taxon>Rhizobium/Agrobacterium group</taxon>
        <taxon>Rhizobium</taxon>
    </lineage>
</organism>
<dbReference type="EMBL" id="KT944070">
    <property type="protein sequence ID" value="ALU64433.1"/>
    <property type="molecule type" value="Genomic_DNA"/>
</dbReference>